<evidence type="ECO:0000313" key="4">
    <source>
        <dbReference type="Proteomes" id="UP000505271"/>
    </source>
</evidence>
<organism evidence="3 4">
    <name type="scientific">uncultured phage_MedDCM-OCT-S31-C1</name>
    <dbReference type="NCBI Taxonomy" id="2740800"/>
    <lineage>
        <taxon>Viruses</taxon>
        <taxon>Duplodnaviria</taxon>
        <taxon>Heunggongvirae</taxon>
        <taxon>Uroviricota</taxon>
        <taxon>Caudoviricetes</taxon>
        <taxon>Autographivirales</taxon>
        <taxon>Nohivirus</taxon>
        <taxon>Nohivirus S31C1</taxon>
    </lineage>
</organism>
<keyword evidence="4" id="KW-1185">Reference proteome</keyword>
<sequence>MFIDDFFGPSFPQGDYFQWARREEEKIRQARIAEQQARQRQIQQQQAELAAARRRSAAQLAASKQKSAAQLAAAKAAADKQAKDAAELAATRRASFDASSTAVRRSLNILSAPQVTGTGAQTTRAAGKPGTRRSNVRARPNYGRASISRGGASGLNISV</sequence>
<feature type="coiled-coil region" evidence="1">
    <location>
        <begin position="20"/>
        <end position="55"/>
    </location>
</feature>
<feature type="compositionally biased region" description="Polar residues" evidence="2">
    <location>
        <begin position="97"/>
        <end position="115"/>
    </location>
</feature>
<dbReference type="Proteomes" id="UP000505271">
    <property type="component" value="Segment"/>
</dbReference>
<proteinExistence type="predicted"/>
<accession>A0A6S4PM97</accession>
<name>A0A6S4PM97_9CAUD</name>
<reference evidence="3 4" key="1">
    <citation type="journal article" date="2013" name="PLoS Genet.">
        <title>Expanding the Marine Virosphere Using Metagenomics.</title>
        <authorList>
            <person name="Mizuno C.M."/>
            <person name="Rodriguez-Valera F."/>
            <person name="Kimes N.E."/>
            <person name="Ghai R."/>
        </authorList>
    </citation>
    <scope>NUCLEOTIDE SEQUENCE [LARGE SCALE GENOMIC DNA]</scope>
    <source>
        <strain evidence="3">UvMED-CGR-U-MedDCM-OCT-S31-C1</strain>
    </source>
</reference>
<dbReference type="GeneID" id="55412067"/>
<protein>
    <submittedName>
        <fullName evidence="3">Uncharacterized protein</fullName>
    </submittedName>
</protein>
<feature type="compositionally biased region" description="Low complexity" evidence="2">
    <location>
        <begin position="116"/>
        <end position="127"/>
    </location>
</feature>
<feature type="region of interest" description="Disordered" evidence="2">
    <location>
        <begin position="82"/>
        <end position="159"/>
    </location>
</feature>
<dbReference type="RefSeq" id="YP_009777901.1">
    <property type="nucleotide sequence ID" value="NC_047706.1"/>
</dbReference>
<keyword evidence="1" id="KW-0175">Coiled coil</keyword>
<dbReference type="KEGG" id="vg:55412067"/>
<evidence type="ECO:0000313" key="3">
    <source>
        <dbReference type="EMBL" id="BAQ94404.1"/>
    </source>
</evidence>
<dbReference type="EMBL" id="AP013547">
    <property type="protein sequence ID" value="BAQ94404.1"/>
    <property type="molecule type" value="Genomic_DNA"/>
</dbReference>
<evidence type="ECO:0000256" key="1">
    <source>
        <dbReference type="SAM" id="Coils"/>
    </source>
</evidence>
<evidence type="ECO:0000256" key="2">
    <source>
        <dbReference type="SAM" id="MobiDB-lite"/>
    </source>
</evidence>